<evidence type="ECO:0000256" key="1">
    <source>
        <dbReference type="SAM" id="MobiDB-lite"/>
    </source>
</evidence>
<dbReference type="Gene3D" id="3.30.70.270">
    <property type="match status" value="1"/>
</dbReference>
<feature type="compositionally biased region" description="Basic and acidic residues" evidence="1">
    <location>
        <begin position="312"/>
        <end position="356"/>
    </location>
</feature>
<dbReference type="InterPro" id="IPR043128">
    <property type="entry name" value="Rev_trsase/Diguanyl_cyclase"/>
</dbReference>
<feature type="region of interest" description="Disordered" evidence="1">
    <location>
        <begin position="311"/>
        <end position="408"/>
    </location>
</feature>
<gene>
    <name evidence="3" type="ORF">Slati_1128700</name>
</gene>
<feature type="compositionally biased region" description="Pro residues" evidence="1">
    <location>
        <begin position="96"/>
        <end position="106"/>
    </location>
</feature>
<dbReference type="SUPFAM" id="SSF56672">
    <property type="entry name" value="DNA/RNA polymerases"/>
    <property type="match status" value="1"/>
</dbReference>
<reference evidence="3" key="1">
    <citation type="submission" date="2020-06" db="EMBL/GenBank/DDBJ databases">
        <authorList>
            <person name="Li T."/>
            <person name="Hu X."/>
            <person name="Zhang T."/>
            <person name="Song X."/>
            <person name="Zhang H."/>
            <person name="Dai N."/>
            <person name="Sheng W."/>
            <person name="Hou X."/>
            <person name="Wei L."/>
        </authorList>
    </citation>
    <scope>NUCLEOTIDE SEQUENCE</scope>
    <source>
        <strain evidence="3">KEN1</strain>
        <tissue evidence="3">Leaf</tissue>
    </source>
</reference>
<dbReference type="CDD" id="cd01647">
    <property type="entry name" value="RT_LTR"/>
    <property type="match status" value="1"/>
</dbReference>
<evidence type="ECO:0000259" key="2">
    <source>
        <dbReference type="Pfam" id="PF00078"/>
    </source>
</evidence>
<dbReference type="Pfam" id="PF00078">
    <property type="entry name" value="RVT_1"/>
    <property type="match status" value="1"/>
</dbReference>
<accession>A0AAW2XCR0</accession>
<dbReference type="PANTHER" id="PTHR24559">
    <property type="entry name" value="TRANSPOSON TY3-I GAG-POL POLYPROTEIN"/>
    <property type="match status" value="1"/>
</dbReference>
<dbReference type="InterPro" id="IPR000477">
    <property type="entry name" value="RT_dom"/>
</dbReference>
<name>A0AAW2XCR0_9LAMI</name>
<dbReference type="PANTHER" id="PTHR24559:SF430">
    <property type="entry name" value="RNA-DIRECTED DNA POLYMERASE"/>
    <property type="match status" value="1"/>
</dbReference>
<dbReference type="AlphaFoldDB" id="A0AAW2XCR0"/>
<feature type="region of interest" description="Disordered" evidence="1">
    <location>
        <begin position="96"/>
        <end position="117"/>
    </location>
</feature>
<evidence type="ECO:0000313" key="3">
    <source>
        <dbReference type="EMBL" id="KAL0451506.1"/>
    </source>
</evidence>
<reference evidence="3" key="2">
    <citation type="journal article" date="2024" name="Plant">
        <title>Genomic evolution and insights into agronomic trait innovations of Sesamum species.</title>
        <authorList>
            <person name="Miao H."/>
            <person name="Wang L."/>
            <person name="Qu L."/>
            <person name="Liu H."/>
            <person name="Sun Y."/>
            <person name="Le M."/>
            <person name="Wang Q."/>
            <person name="Wei S."/>
            <person name="Zheng Y."/>
            <person name="Lin W."/>
            <person name="Duan Y."/>
            <person name="Cao H."/>
            <person name="Xiong S."/>
            <person name="Wang X."/>
            <person name="Wei L."/>
            <person name="Li C."/>
            <person name="Ma Q."/>
            <person name="Ju M."/>
            <person name="Zhao R."/>
            <person name="Li G."/>
            <person name="Mu C."/>
            <person name="Tian Q."/>
            <person name="Mei H."/>
            <person name="Zhang T."/>
            <person name="Gao T."/>
            <person name="Zhang H."/>
        </authorList>
    </citation>
    <scope>NUCLEOTIDE SEQUENCE</scope>
    <source>
        <strain evidence="3">KEN1</strain>
    </source>
</reference>
<feature type="compositionally biased region" description="Low complexity" evidence="1">
    <location>
        <begin position="38"/>
        <end position="50"/>
    </location>
</feature>
<feature type="region of interest" description="Disordered" evidence="1">
    <location>
        <begin position="1"/>
        <end position="72"/>
    </location>
</feature>
<protein>
    <recommendedName>
        <fullName evidence="2">Reverse transcriptase domain-containing protein</fullName>
    </recommendedName>
</protein>
<feature type="domain" description="Reverse transcriptase" evidence="2">
    <location>
        <begin position="573"/>
        <end position="660"/>
    </location>
</feature>
<dbReference type="EMBL" id="JACGWN010000004">
    <property type="protein sequence ID" value="KAL0451506.1"/>
    <property type="molecule type" value="Genomic_DNA"/>
</dbReference>
<dbReference type="InterPro" id="IPR043502">
    <property type="entry name" value="DNA/RNA_pol_sf"/>
</dbReference>
<dbReference type="InterPro" id="IPR053134">
    <property type="entry name" value="RNA-dir_DNA_polymerase"/>
</dbReference>
<sequence length="703" mass="77841">MENPNQVANKQKGVAAPTTTQALQVLTGAPPPPAVTGSAPAALPQASLSPRIMGPIADPHRRSTSSDTSTEELSPALLRAIQHVVAAALREHVPVAAPPRVAPPPEADALDDEDEEEIPVPVPPAGRRHNVPFPEPQEVPPQWLARLEHLQKGLQDVKYQIEGAPEDERRGVPFTKTIMADELPLNCRTPAITKYDGAADPMEHLSRFENAALLHRYTDGIKCRVFVTTFAGAAQQWFNQLPKEDEPLKEYLQRFNTAALEVPAATLEVKSSAFSQGLLDGDFFKSLAKKSVSKFDALLAQATKYINMEEAQAAKKDSRGEKRKEVREDAPSKKPRADLRDRKPLSRGKTHPERVPCKNTSAGRGPEVLVLIRRKDKAREIRAPSPGQPSREGAKQTSGGKEDNNDIPHKGVIRMIVGGPSGGDSHQTRKSQVREAHQISIKEVLDIETMEDAPIIQFGRAERSGPQTTHNDALVITVTIANYEFGRIFIDSGSSADILFGEAYDQMQLGDVSLEKVNPRYTGGGIHLSHENQIPKLQEEWEKYKEILSNPENAMSRLSVKDKKETWTMPCPGTLCYVAMPFGLKNAGATYQRLVDKIFHPQIGRNIEVYVDDMLVKSKKAAEHVKDLEETFSVLRKYKLKLNPAKCAFGVQGGRFLGFMVTPERNRGQSSQNQSHYRYESSYLPQRSTKADREDSCTQSIHL</sequence>
<organism evidence="3">
    <name type="scientific">Sesamum latifolium</name>
    <dbReference type="NCBI Taxonomy" id="2727402"/>
    <lineage>
        <taxon>Eukaryota</taxon>
        <taxon>Viridiplantae</taxon>
        <taxon>Streptophyta</taxon>
        <taxon>Embryophyta</taxon>
        <taxon>Tracheophyta</taxon>
        <taxon>Spermatophyta</taxon>
        <taxon>Magnoliopsida</taxon>
        <taxon>eudicotyledons</taxon>
        <taxon>Gunneridae</taxon>
        <taxon>Pentapetalae</taxon>
        <taxon>asterids</taxon>
        <taxon>lamiids</taxon>
        <taxon>Lamiales</taxon>
        <taxon>Pedaliaceae</taxon>
        <taxon>Sesamum</taxon>
    </lineage>
</organism>
<feature type="compositionally biased region" description="Acidic residues" evidence="1">
    <location>
        <begin position="108"/>
        <end position="117"/>
    </location>
</feature>
<proteinExistence type="predicted"/>
<comment type="caution">
    <text evidence="3">The sequence shown here is derived from an EMBL/GenBank/DDBJ whole genome shotgun (WGS) entry which is preliminary data.</text>
</comment>
<feature type="region of interest" description="Disordered" evidence="1">
    <location>
        <begin position="665"/>
        <end position="703"/>
    </location>
</feature>